<name>A0A345YJJ9_9SPHN</name>
<dbReference type="EMBL" id="CP031358">
    <property type="protein sequence ID" value="AXK44101.1"/>
    <property type="molecule type" value="Genomic_DNA"/>
</dbReference>
<dbReference type="OrthoDB" id="9939523at2"/>
<dbReference type="RefSeq" id="WP_115418414.1">
    <property type="nucleotide sequence ID" value="NZ_CP031358.1"/>
</dbReference>
<keyword evidence="2" id="KW-0614">Plasmid</keyword>
<evidence type="ECO:0000256" key="1">
    <source>
        <dbReference type="SAM" id="Phobius"/>
    </source>
</evidence>
<dbReference type="KEGG" id="err:DVR09_16750"/>
<reference evidence="2 3" key="1">
    <citation type="submission" date="2018-07" db="EMBL/GenBank/DDBJ databases">
        <title>Genome sequence of Erythrobacter strain YH-07, an antagonistic bacterium isolated from Yellow Sea.</title>
        <authorList>
            <person name="Tang T."/>
            <person name="Liu Q."/>
            <person name="Sun X."/>
        </authorList>
    </citation>
    <scope>NUCLEOTIDE SEQUENCE [LARGE SCALE GENOMIC DNA]</scope>
    <source>
        <strain evidence="2 3">YH-07</strain>
        <plasmid evidence="2 3">unnamed</plasmid>
    </source>
</reference>
<keyword evidence="1" id="KW-1133">Transmembrane helix</keyword>
<dbReference type="AlphaFoldDB" id="A0A345YJJ9"/>
<proteinExistence type="predicted"/>
<sequence>MELARILKGSSNPDIAPSHDQARSIAISGSRDLRETNPTEFEQDWAGQGYHNQGQAPAVTVNNNGQYYRPWREELGISFGRTLGNFFAFPIRLIGSVFSGIANGIVGIGMTIVKLIVMAIIMPTLIYTGFQMYEAKQNGESSTEVAAEVAGEAIGLAGAALGGIWDAIVS</sequence>
<keyword evidence="1" id="KW-0812">Transmembrane</keyword>
<dbReference type="Proteomes" id="UP000254508">
    <property type="component" value="Plasmid unnamed"/>
</dbReference>
<protein>
    <submittedName>
        <fullName evidence="2">Uncharacterized protein</fullName>
    </submittedName>
</protein>
<accession>A0A345YJJ9</accession>
<gene>
    <name evidence="2" type="ORF">DVR09_16750</name>
</gene>
<geneLocation type="plasmid" evidence="2 3">
    <name>unnamed</name>
</geneLocation>
<keyword evidence="1" id="KW-0472">Membrane</keyword>
<organism evidence="2 3">
    <name type="scientific">Erythrobacter aureus</name>
    <dbReference type="NCBI Taxonomy" id="2182384"/>
    <lineage>
        <taxon>Bacteria</taxon>
        <taxon>Pseudomonadati</taxon>
        <taxon>Pseudomonadota</taxon>
        <taxon>Alphaproteobacteria</taxon>
        <taxon>Sphingomonadales</taxon>
        <taxon>Erythrobacteraceae</taxon>
        <taxon>Erythrobacter/Porphyrobacter group</taxon>
        <taxon>Erythrobacter</taxon>
    </lineage>
</organism>
<feature type="transmembrane region" description="Helical" evidence="1">
    <location>
        <begin position="112"/>
        <end position="130"/>
    </location>
</feature>
<evidence type="ECO:0000313" key="3">
    <source>
        <dbReference type="Proteomes" id="UP000254508"/>
    </source>
</evidence>
<evidence type="ECO:0000313" key="2">
    <source>
        <dbReference type="EMBL" id="AXK44101.1"/>
    </source>
</evidence>
<keyword evidence="3" id="KW-1185">Reference proteome</keyword>